<keyword evidence="8 11" id="KW-0406">Ion transport</keyword>
<evidence type="ECO:0000256" key="1">
    <source>
        <dbReference type="ARBA" id="ARBA00004141"/>
    </source>
</evidence>
<dbReference type="GO" id="GO:0042777">
    <property type="term" value="P:proton motive force-driven plasma membrane ATP synthesis"/>
    <property type="evidence" value="ECO:0007669"/>
    <property type="project" value="TreeGrafter"/>
</dbReference>
<dbReference type="Pfam" id="PF00119">
    <property type="entry name" value="ATP-synt_A"/>
    <property type="match status" value="1"/>
</dbReference>
<comment type="function">
    <text evidence="11 12">Key component of the proton channel; it plays a direct role in the translocation of protons across the membrane.</text>
</comment>
<evidence type="ECO:0000256" key="6">
    <source>
        <dbReference type="ARBA" id="ARBA00022781"/>
    </source>
</evidence>
<dbReference type="RefSeq" id="WP_181340126.1">
    <property type="nucleotide sequence ID" value="NZ_JAAKDE010000017.1"/>
</dbReference>
<dbReference type="NCBIfam" id="TIGR01131">
    <property type="entry name" value="ATP_synt_6_or_A"/>
    <property type="match status" value="1"/>
</dbReference>
<dbReference type="HAMAP" id="MF_01393">
    <property type="entry name" value="ATP_synth_a_bact"/>
    <property type="match status" value="1"/>
</dbReference>
<sequence>MHKIHALTFTQGEIFGLQFHLDIFLMSWVVIIFLVVVSWLATRNLKLQPRGLQSVLETVVEFLQNLLRENIGPRGQGAFPFVATLFLFILFSNLIGLIWPGVTKSPTEDLNVTLGLAILVFFSMIYYGIKGQGLKKYLLSFFKPNFLFFPIHLIDFFVKPITLAFRLYGNIFAGAVFITILNLLFKPVIPVVGLVLGVFVGVIQAYLFLMLAMAYIASAMEEGAETEEAHPEPTHALPPPTE</sequence>
<keyword evidence="7 11" id="KW-1133">Transmembrane helix</keyword>
<dbReference type="PANTHER" id="PTHR42823:SF3">
    <property type="entry name" value="ATP SYNTHASE SUBUNIT A, CHLOROPLASTIC"/>
    <property type="match status" value="1"/>
</dbReference>
<dbReference type="GO" id="GO:0005886">
    <property type="term" value="C:plasma membrane"/>
    <property type="evidence" value="ECO:0007669"/>
    <property type="project" value="UniProtKB-SubCell"/>
</dbReference>
<evidence type="ECO:0000256" key="5">
    <source>
        <dbReference type="ARBA" id="ARBA00022692"/>
    </source>
</evidence>
<evidence type="ECO:0000256" key="3">
    <source>
        <dbReference type="ARBA" id="ARBA00022448"/>
    </source>
</evidence>
<dbReference type="InterPro" id="IPR045082">
    <property type="entry name" value="ATP_syn_F0_a_bact/chloroplast"/>
</dbReference>
<keyword evidence="3 11" id="KW-0813">Transport</keyword>
<dbReference type="PANTHER" id="PTHR42823">
    <property type="entry name" value="ATP SYNTHASE SUBUNIT A, CHLOROPLASTIC"/>
    <property type="match status" value="1"/>
</dbReference>
<gene>
    <name evidence="11 13" type="primary">atpB</name>
    <name evidence="13" type="ORF">G5B42_08925</name>
</gene>
<dbReference type="Proteomes" id="UP000657177">
    <property type="component" value="Unassembled WGS sequence"/>
</dbReference>
<dbReference type="AlphaFoldDB" id="A0A8J6I3N9"/>
<keyword evidence="5 11" id="KW-0812">Transmembrane</keyword>
<keyword evidence="14" id="KW-1185">Reference proteome</keyword>
<reference evidence="13" key="1">
    <citation type="submission" date="2020-06" db="EMBL/GenBank/DDBJ databases">
        <title>Novel chitinolytic bacterium.</title>
        <authorList>
            <person name="Ungkulpasvich U."/>
            <person name="Kosugi A."/>
            <person name="Uke A."/>
        </authorList>
    </citation>
    <scope>NUCLEOTIDE SEQUENCE</scope>
    <source>
        <strain evidence="13">UUS1-1</strain>
    </source>
</reference>
<organism evidence="13 14">
    <name type="scientific">Capillibacterium thermochitinicola</name>
    <dbReference type="NCBI Taxonomy" id="2699427"/>
    <lineage>
        <taxon>Bacteria</taxon>
        <taxon>Bacillati</taxon>
        <taxon>Bacillota</taxon>
        <taxon>Capillibacterium</taxon>
    </lineage>
</organism>
<dbReference type="PRINTS" id="PR00123">
    <property type="entry name" value="ATPASEA"/>
</dbReference>
<dbReference type="InterPro" id="IPR023011">
    <property type="entry name" value="ATP_synth_F0_asu_AS"/>
</dbReference>
<feature type="transmembrane region" description="Helical" evidence="11">
    <location>
        <begin position="192"/>
        <end position="217"/>
    </location>
</feature>
<comment type="similarity">
    <text evidence="2 11 12">Belongs to the ATPase A chain family.</text>
</comment>
<dbReference type="EMBL" id="JAAKDE010000017">
    <property type="protein sequence ID" value="MBA2133657.1"/>
    <property type="molecule type" value="Genomic_DNA"/>
</dbReference>
<dbReference type="CDD" id="cd00310">
    <property type="entry name" value="ATP-synt_Fo_a_6"/>
    <property type="match status" value="1"/>
</dbReference>
<protein>
    <recommendedName>
        <fullName evidence="11 12">ATP synthase subunit a</fullName>
    </recommendedName>
    <alternativeName>
        <fullName evidence="11">ATP synthase F0 sector subunit a</fullName>
    </alternativeName>
    <alternativeName>
        <fullName evidence="11">F-ATPase subunit 6</fullName>
    </alternativeName>
</protein>
<name>A0A8J6I3N9_9FIRM</name>
<feature type="transmembrane region" description="Helical" evidence="11">
    <location>
        <begin position="141"/>
        <end position="161"/>
    </location>
</feature>
<dbReference type="GO" id="GO:0046933">
    <property type="term" value="F:proton-transporting ATP synthase activity, rotational mechanism"/>
    <property type="evidence" value="ECO:0007669"/>
    <property type="project" value="UniProtKB-UniRule"/>
</dbReference>
<evidence type="ECO:0000256" key="10">
    <source>
        <dbReference type="ARBA" id="ARBA00023310"/>
    </source>
</evidence>
<feature type="transmembrane region" description="Helical" evidence="11">
    <location>
        <begin position="78"/>
        <end position="99"/>
    </location>
</feature>
<evidence type="ECO:0000256" key="12">
    <source>
        <dbReference type="RuleBase" id="RU000483"/>
    </source>
</evidence>
<evidence type="ECO:0000256" key="8">
    <source>
        <dbReference type="ARBA" id="ARBA00023065"/>
    </source>
</evidence>
<comment type="caution">
    <text evidence="13">The sequence shown here is derived from an EMBL/GenBank/DDBJ whole genome shotgun (WGS) entry which is preliminary data.</text>
</comment>
<dbReference type="SUPFAM" id="SSF81336">
    <property type="entry name" value="F1F0 ATP synthase subunit A"/>
    <property type="match status" value="1"/>
</dbReference>
<keyword evidence="4 11" id="KW-0138">CF(0)</keyword>
<dbReference type="GO" id="GO:0045259">
    <property type="term" value="C:proton-transporting ATP synthase complex"/>
    <property type="evidence" value="ECO:0007669"/>
    <property type="project" value="UniProtKB-KW"/>
</dbReference>
<feature type="transmembrane region" description="Helical" evidence="11">
    <location>
        <begin position="23"/>
        <end position="42"/>
    </location>
</feature>
<evidence type="ECO:0000313" key="14">
    <source>
        <dbReference type="Proteomes" id="UP000657177"/>
    </source>
</evidence>
<keyword evidence="9 11" id="KW-0472">Membrane</keyword>
<keyword evidence="6 11" id="KW-0375">Hydrogen ion transport</keyword>
<feature type="transmembrane region" description="Helical" evidence="11">
    <location>
        <begin position="167"/>
        <end position="185"/>
    </location>
</feature>
<evidence type="ECO:0000256" key="2">
    <source>
        <dbReference type="ARBA" id="ARBA00006810"/>
    </source>
</evidence>
<dbReference type="InterPro" id="IPR035908">
    <property type="entry name" value="F0_ATP_A_sf"/>
</dbReference>
<evidence type="ECO:0000256" key="11">
    <source>
        <dbReference type="HAMAP-Rule" id="MF_01393"/>
    </source>
</evidence>
<dbReference type="Gene3D" id="1.20.120.220">
    <property type="entry name" value="ATP synthase, F0 complex, subunit A"/>
    <property type="match status" value="1"/>
</dbReference>
<proteinExistence type="inferred from homology"/>
<keyword evidence="11" id="KW-1003">Cell membrane</keyword>
<evidence type="ECO:0000256" key="4">
    <source>
        <dbReference type="ARBA" id="ARBA00022547"/>
    </source>
</evidence>
<evidence type="ECO:0000313" key="13">
    <source>
        <dbReference type="EMBL" id="MBA2133657.1"/>
    </source>
</evidence>
<evidence type="ECO:0000256" key="7">
    <source>
        <dbReference type="ARBA" id="ARBA00022989"/>
    </source>
</evidence>
<accession>A0A8J6I3N9</accession>
<evidence type="ECO:0000256" key="9">
    <source>
        <dbReference type="ARBA" id="ARBA00023136"/>
    </source>
</evidence>
<comment type="subcellular location">
    <subcellularLocation>
        <location evidence="11 12">Cell membrane</location>
        <topology evidence="11 12">Multi-pass membrane protein</topology>
    </subcellularLocation>
    <subcellularLocation>
        <location evidence="1">Membrane</location>
        <topology evidence="1">Multi-pass membrane protein</topology>
    </subcellularLocation>
</comment>
<dbReference type="PROSITE" id="PS00449">
    <property type="entry name" value="ATPASE_A"/>
    <property type="match status" value="1"/>
</dbReference>
<feature type="transmembrane region" description="Helical" evidence="11">
    <location>
        <begin position="111"/>
        <end position="129"/>
    </location>
</feature>
<keyword evidence="10 11" id="KW-0066">ATP synthesis</keyword>
<dbReference type="InterPro" id="IPR000568">
    <property type="entry name" value="ATP_synth_F0_asu"/>
</dbReference>